<dbReference type="EMBL" id="JAHESE010000006">
    <property type="protein sequence ID" value="MBT1708381.1"/>
    <property type="molecule type" value="Genomic_DNA"/>
</dbReference>
<dbReference type="Pfam" id="PF13676">
    <property type="entry name" value="TIR_2"/>
    <property type="match status" value="1"/>
</dbReference>
<dbReference type="Gene3D" id="3.40.50.10140">
    <property type="entry name" value="Toll/interleukin-1 receptor homology (TIR) domain"/>
    <property type="match status" value="1"/>
</dbReference>
<comment type="caution">
    <text evidence="2">The sequence shown here is derived from an EMBL/GenBank/DDBJ whole genome shotgun (WGS) entry which is preliminary data.</text>
</comment>
<protein>
    <submittedName>
        <fullName evidence="2">TIR domain-containing protein</fullName>
    </submittedName>
</protein>
<dbReference type="SUPFAM" id="SSF52200">
    <property type="entry name" value="Toll/Interleukin receptor TIR domain"/>
    <property type="match status" value="1"/>
</dbReference>
<name>A0AAP2DW73_9BACT</name>
<dbReference type="InterPro" id="IPR000157">
    <property type="entry name" value="TIR_dom"/>
</dbReference>
<keyword evidence="3" id="KW-1185">Reference proteome</keyword>
<evidence type="ECO:0000259" key="1">
    <source>
        <dbReference type="PROSITE" id="PS50104"/>
    </source>
</evidence>
<evidence type="ECO:0000313" key="2">
    <source>
        <dbReference type="EMBL" id="MBT1708381.1"/>
    </source>
</evidence>
<dbReference type="AlphaFoldDB" id="A0AAP2DW73"/>
<dbReference type="InterPro" id="IPR035897">
    <property type="entry name" value="Toll_tir_struct_dom_sf"/>
</dbReference>
<dbReference type="PROSITE" id="PS50104">
    <property type="entry name" value="TIR"/>
    <property type="match status" value="1"/>
</dbReference>
<dbReference type="RefSeq" id="WP_254083973.1">
    <property type="nucleotide sequence ID" value="NZ_JAHESE010000006.1"/>
</dbReference>
<accession>A0AAP2DW73</accession>
<gene>
    <name evidence="2" type="ORF">KK062_09105</name>
</gene>
<dbReference type="GO" id="GO:0007165">
    <property type="term" value="P:signal transduction"/>
    <property type="evidence" value="ECO:0007669"/>
    <property type="project" value="InterPro"/>
</dbReference>
<dbReference type="SMART" id="SM00255">
    <property type="entry name" value="TIR"/>
    <property type="match status" value="1"/>
</dbReference>
<dbReference type="Proteomes" id="UP001319080">
    <property type="component" value="Unassembled WGS sequence"/>
</dbReference>
<proteinExistence type="predicted"/>
<reference evidence="2 3" key="1">
    <citation type="submission" date="2021-05" db="EMBL/GenBank/DDBJ databases">
        <title>A Polyphasic approach of four new species of the genus Ohtaekwangia: Ohtaekwangia histidinii sp. nov., Ohtaekwangia cretensis sp. nov., Ohtaekwangia indiensis sp. nov., Ohtaekwangia reichenbachii sp. nov. from diverse environment.</title>
        <authorList>
            <person name="Octaviana S."/>
        </authorList>
    </citation>
    <scope>NUCLEOTIDE SEQUENCE [LARGE SCALE GENOMIC DNA]</scope>
    <source>
        <strain evidence="2 3">PWU5</strain>
    </source>
</reference>
<sequence>MNKADFFISHASEDKDSLVRELANNLMLNGALVFYDEYSIKLGDSLTESINKGISNSNHAIIVLSNFFFEKGWTNAELQALFNRSIKGQFKLLIIYHNVNHSTVAEKYPLLADIKGIDSSKGIDKISQDLFDAIGKKGQLSYLKHDFARSNGDHTDGFSISMYVGFPNFANRRFEKVLFDLGNRDSFHSRLRLIYVNDRIYFEVIDSDYHKVSISADISNWKVGEKKFLHANFNIRNKSTFLFIDDEIIDRLSFNELVIDNAFLKTATGIIGNSLELQNPCQFFIGTHSIGKSMEIEMVIKLSSIIKQRLGAMG</sequence>
<organism evidence="2 3">
    <name type="scientific">Dawidia cretensis</name>
    <dbReference type="NCBI Taxonomy" id="2782350"/>
    <lineage>
        <taxon>Bacteria</taxon>
        <taxon>Pseudomonadati</taxon>
        <taxon>Bacteroidota</taxon>
        <taxon>Cytophagia</taxon>
        <taxon>Cytophagales</taxon>
        <taxon>Chryseotaleaceae</taxon>
        <taxon>Dawidia</taxon>
    </lineage>
</organism>
<evidence type="ECO:0000313" key="3">
    <source>
        <dbReference type="Proteomes" id="UP001319080"/>
    </source>
</evidence>
<feature type="domain" description="TIR" evidence="1">
    <location>
        <begin position="2"/>
        <end position="134"/>
    </location>
</feature>